<dbReference type="PANTHER" id="PTHR31717:SF60">
    <property type="entry name" value="B-BOX TYPE ZINC FINGER FAMILY PROTEIN"/>
    <property type="match status" value="1"/>
</dbReference>
<feature type="domain" description="B box-type" evidence="5">
    <location>
        <begin position="2"/>
        <end position="48"/>
    </location>
</feature>
<proteinExistence type="predicted"/>
<dbReference type="Pfam" id="PF00643">
    <property type="entry name" value="zf-B_box"/>
    <property type="match status" value="1"/>
</dbReference>
<keyword evidence="3" id="KW-0862">Zinc</keyword>
<dbReference type="InterPro" id="IPR049808">
    <property type="entry name" value="CONSTANS-like_Bbox1"/>
</dbReference>
<dbReference type="SMART" id="SM00336">
    <property type="entry name" value="BBOX"/>
    <property type="match status" value="1"/>
</dbReference>
<feature type="region of interest" description="Disordered" evidence="4">
    <location>
        <begin position="83"/>
        <end position="147"/>
    </location>
</feature>
<dbReference type="GO" id="GO:0008270">
    <property type="term" value="F:zinc ion binding"/>
    <property type="evidence" value="ECO:0007669"/>
    <property type="project" value="UniProtKB-KW"/>
</dbReference>
<dbReference type="PANTHER" id="PTHR31717">
    <property type="entry name" value="ZINC FINGER PROTEIN CONSTANS-LIKE 10"/>
    <property type="match status" value="1"/>
</dbReference>
<accession>A0AAN9HPG2</accession>
<comment type="caution">
    <text evidence="6">The sequence shown here is derived from an EMBL/GenBank/DDBJ whole genome shotgun (WGS) entry which is preliminary data.</text>
</comment>
<dbReference type="EMBL" id="JAYWIO010000008">
    <property type="protein sequence ID" value="KAK7244424.1"/>
    <property type="molecule type" value="Genomic_DNA"/>
</dbReference>
<evidence type="ECO:0000313" key="7">
    <source>
        <dbReference type="Proteomes" id="UP001372338"/>
    </source>
</evidence>
<gene>
    <name evidence="6" type="ORF">RIF29_39245</name>
</gene>
<dbReference type="CDD" id="cd19821">
    <property type="entry name" value="Bbox1_BBX-like"/>
    <property type="match status" value="1"/>
</dbReference>
<evidence type="ECO:0000256" key="3">
    <source>
        <dbReference type="ARBA" id="ARBA00022833"/>
    </source>
</evidence>
<name>A0AAN9HPG2_CROPI</name>
<dbReference type="InterPro" id="IPR000315">
    <property type="entry name" value="Znf_B-box"/>
</dbReference>
<evidence type="ECO:0000256" key="4">
    <source>
        <dbReference type="SAM" id="MobiDB-lite"/>
    </source>
</evidence>
<protein>
    <recommendedName>
        <fullName evidence="5">B box-type domain-containing protein</fullName>
    </recommendedName>
</protein>
<keyword evidence="1" id="KW-0479">Metal-binding</keyword>
<evidence type="ECO:0000256" key="2">
    <source>
        <dbReference type="ARBA" id="ARBA00022771"/>
    </source>
</evidence>
<keyword evidence="7" id="KW-1185">Reference proteome</keyword>
<feature type="compositionally biased region" description="Acidic residues" evidence="4">
    <location>
        <begin position="86"/>
        <end position="123"/>
    </location>
</feature>
<evidence type="ECO:0000313" key="6">
    <source>
        <dbReference type="EMBL" id="KAK7244424.1"/>
    </source>
</evidence>
<dbReference type="Proteomes" id="UP001372338">
    <property type="component" value="Unassembled WGS sequence"/>
</dbReference>
<keyword evidence="2" id="KW-0863">Zinc-finger</keyword>
<organism evidence="6 7">
    <name type="scientific">Crotalaria pallida</name>
    <name type="common">Smooth rattlebox</name>
    <name type="synonym">Crotalaria striata</name>
    <dbReference type="NCBI Taxonomy" id="3830"/>
    <lineage>
        <taxon>Eukaryota</taxon>
        <taxon>Viridiplantae</taxon>
        <taxon>Streptophyta</taxon>
        <taxon>Embryophyta</taxon>
        <taxon>Tracheophyta</taxon>
        <taxon>Spermatophyta</taxon>
        <taxon>Magnoliopsida</taxon>
        <taxon>eudicotyledons</taxon>
        <taxon>Gunneridae</taxon>
        <taxon>Pentapetalae</taxon>
        <taxon>rosids</taxon>
        <taxon>fabids</taxon>
        <taxon>Fabales</taxon>
        <taxon>Fabaceae</taxon>
        <taxon>Papilionoideae</taxon>
        <taxon>50 kb inversion clade</taxon>
        <taxon>genistoids sensu lato</taxon>
        <taxon>core genistoids</taxon>
        <taxon>Crotalarieae</taxon>
        <taxon>Crotalaria</taxon>
    </lineage>
</organism>
<evidence type="ECO:0000259" key="5">
    <source>
        <dbReference type="SMART" id="SM00336"/>
    </source>
</evidence>
<dbReference type="AlphaFoldDB" id="A0AAN9HPG2"/>
<evidence type="ECO:0000256" key="1">
    <source>
        <dbReference type="ARBA" id="ARBA00022723"/>
    </source>
</evidence>
<reference evidence="6 7" key="1">
    <citation type="submission" date="2024-01" db="EMBL/GenBank/DDBJ databases">
        <title>The genomes of 5 underutilized Papilionoideae crops provide insights into root nodulation and disease resistanc.</title>
        <authorList>
            <person name="Yuan L."/>
        </authorList>
    </citation>
    <scope>NUCLEOTIDE SEQUENCE [LARGE SCALE GENOMIC DNA]</scope>
    <source>
        <strain evidence="6">ZHUSHIDOU_FW_LH</strain>
        <tissue evidence="6">Leaf</tissue>
    </source>
</reference>
<sequence>MEEMWLCSLCGKRARMVCESDQAKLCWDCDHKVHSANFLVERHLRILLCRLCQSPTPWKACGPSLTPTFSLCHPCFLLQNNNNNREDDDDSDDNDQDESNAESDESDESSDLLIEEDEEEDGENQVVPWFSPSPSSSSIGSDAGTDRWNTAVSSASAGATSCLPLKRFPLNSSVHDFDDEIGCSSSTEELCRPLKKPRIGINQREAEAEQWHNH</sequence>